<organism evidence="1 2">
    <name type="scientific">Rhizobium azibense</name>
    <dbReference type="NCBI Taxonomy" id="1136135"/>
    <lineage>
        <taxon>Bacteria</taxon>
        <taxon>Pseudomonadati</taxon>
        <taxon>Pseudomonadota</taxon>
        <taxon>Alphaproteobacteria</taxon>
        <taxon>Hyphomicrobiales</taxon>
        <taxon>Rhizobiaceae</taxon>
        <taxon>Rhizobium/Agrobacterium group</taxon>
        <taxon>Rhizobium</taxon>
    </lineage>
</organism>
<name>A0A4R3RKF0_9HYPH</name>
<dbReference type="AlphaFoldDB" id="A0A4R3RKF0"/>
<comment type="caution">
    <text evidence="1">The sequence shown here is derived from an EMBL/GenBank/DDBJ whole genome shotgun (WGS) entry which is preliminary data.</text>
</comment>
<protein>
    <submittedName>
        <fullName evidence="1">Uncharacterized protein</fullName>
    </submittedName>
</protein>
<dbReference type="Proteomes" id="UP000295507">
    <property type="component" value="Unassembled WGS sequence"/>
</dbReference>
<evidence type="ECO:0000313" key="2">
    <source>
        <dbReference type="Proteomes" id="UP000295507"/>
    </source>
</evidence>
<evidence type="ECO:0000313" key="1">
    <source>
        <dbReference type="EMBL" id="TCU34102.1"/>
    </source>
</evidence>
<gene>
    <name evidence="1" type="ORF">EV129_11385</name>
</gene>
<reference evidence="1 2" key="1">
    <citation type="submission" date="2019-03" db="EMBL/GenBank/DDBJ databases">
        <title>Genomic Encyclopedia of Type Strains, Phase IV (KMG-V): Genome sequencing to study the core and pangenomes of soil and plant-associated prokaryotes.</title>
        <authorList>
            <person name="Whitman W."/>
        </authorList>
    </citation>
    <scope>NUCLEOTIDE SEQUENCE [LARGE SCALE GENOMIC DNA]</scope>
    <source>
        <strain evidence="1 2">IE4868</strain>
    </source>
</reference>
<dbReference type="RefSeq" id="WP_165921983.1">
    <property type="nucleotide sequence ID" value="NZ_SMBK01000013.1"/>
</dbReference>
<dbReference type="EMBL" id="SMBK01000013">
    <property type="protein sequence ID" value="TCU34102.1"/>
    <property type="molecule type" value="Genomic_DNA"/>
</dbReference>
<proteinExistence type="predicted"/>
<accession>A0A4R3RKF0</accession>
<sequence length="56" mass="6430">MSTETEKKVRILKAAIEREANPLRKSNLRFQLQGLVKVLAAREFQEKVRLLSGNGY</sequence>